<keyword evidence="1" id="KW-1133">Transmembrane helix</keyword>
<feature type="transmembrane region" description="Helical" evidence="1">
    <location>
        <begin position="86"/>
        <end position="105"/>
    </location>
</feature>
<sequence length="140" mass="16770">MKYSFLCALYRQNRQKTFLTALLYSFPTWIDIFFYINQTAHWLAWSPAANTTFYRLIHSDYFWLIVSFNLLPLLFLFCLRQTQLILALKIWIGIAGSLFLIHAFYWPSYPITTLLIISFNLPFLNLRNKELMHTYINPMP</sequence>
<protein>
    <submittedName>
        <fullName evidence="2">Uncharacterized protein</fullName>
    </submittedName>
</protein>
<name>A0A2H9YVW8_9GAMM</name>
<evidence type="ECO:0000313" key="2">
    <source>
        <dbReference type="EMBL" id="PJO76807.1"/>
    </source>
</evidence>
<dbReference type="RefSeq" id="WP_100534685.1">
    <property type="nucleotide sequence ID" value="NZ_CBDBYO010000002.1"/>
</dbReference>
<dbReference type="EMBL" id="PHRG01000001">
    <property type="protein sequence ID" value="PJO76807.1"/>
    <property type="molecule type" value="Genomic_DNA"/>
</dbReference>
<organism evidence="2 3">
    <name type="scientific">Acinetobacter pseudolwoffii</name>
    <dbReference type="NCBI Taxonomy" id="2053287"/>
    <lineage>
        <taxon>Bacteria</taxon>
        <taxon>Pseudomonadati</taxon>
        <taxon>Pseudomonadota</taxon>
        <taxon>Gammaproteobacteria</taxon>
        <taxon>Moraxellales</taxon>
        <taxon>Moraxellaceae</taxon>
        <taxon>Acinetobacter</taxon>
    </lineage>
</organism>
<dbReference type="GeneID" id="97177141"/>
<dbReference type="AlphaFoldDB" id="A0A2H9YVW8"/>
<keyword evidence="1" id="KW-0472">Membrane</keyword>
<feature type="transmembrane region" description="Helical" evidence="1">
    <location>
        <begin position="61"/>
        <end position="79"/>
    </location>
</feature>
<keyword evidence="1" id="KW-0812">Transmembrane</keyword>
<gene>
    <name evidence="2" type="ORF">CWI32_04020</name>
</gene>
<dbReference type="Proteomes" id="UP000243446">
    <property type="component" value="Unassembled WGS sequence"/>
</dbReference>
<proteinExistence type="predicted"/>
<feature type="transmembrane region" description="Helical" evidence="1">
    <location>
        <begin position="21"/>
        <end position="41"/>
    </location>
</feature>
<evidence type="ECO:0000313" key="3">
    <source>
        <dbReference type="Proteomes" id="UP000243446"/>
    </source>
</evidence>
<accession>A0A2H9YVW8</accession>
<evidence type="ECO:0000256" key="1">
    <source>
        <dbReference type="SAM" id="Phobius"/>
    </source>
</evidence>
<reference evidence="2 3" key="1">
    <citation type="submission" date="2017-11" db="EMBL/GenBank/DDBJ databases">
        <title>Revising the taxonomy of the Acinetobacter lwoffii group: the description of Acinetobacter pseudolwoffii sp. nov. and emended description of Acinetobacter lwoffii.</title>
        <authorList>
            <person name="Nemec A."/>
            <person name="Radolfova-Krizova L."/>
        </authorList>
    </citation>
    <scope>NUCLEOTIDE SEQUENCE [LARGE SCALE GENOMIC DNA]</scope>
    <source>
        <strain evidence="2 3">ANC 5044</strain>
    </source>
</reference>
<comment type="caution">
    <text evidence="2">The sequence shown here is derived from an EMBL/GenBank/DDBJ whole genome shotgun (WGS) entry which is preliminary data.</text>
</comment>